<name>A0A9W9KS87_9EURO</name>
<accession>A0A9W9KS87</accession>
<dbReference type="Pfam" id="PF20174">
    <property type="entry name" value="DUF6540"/>
    <property type="match status" value="1"/>
</dbReference>
<organism evidence="1 2">
    <name type="scientific">Penicillium angulare</name>
    <dbReference type="NCBI Taxonomy" id="116970"/>
    <lineage>
        <taxon>Eukaryota</taxon>
        <taxon>Fungi</taxon>
        <taxon>Dikarya</taxon>
        <taxon>Ascomycota</taxon>
        <taxon>Pezizomycotina</taxon>
        <taxon>Eurotiomycetes</taxon>
        <taxon>Eurotiomycetidae</taxon>
        <taxon>Eurotiales</taxon>
        <taxon>Aspergillaceae</taxon>
        <taxon>Penicillium</taxon>
    </lineage>
</organism>
<reference evidence="1" key="1">
    <citation type="submission" date="2022-11" db="EMBL/GenBank/DDBJ databases">
        <authorList>
            <person name="Petersen C."/>
        </authorList>
    </citation>
    <scope>NUCLEOTIDE SEQUENCE</scope>
    <source>
        <strain evidence="1">IBT 30069</strain>
    </source>
</reference>
<gene>
    <name evidence="1" type="ORF">N7456_000558</name>
</gene>
<evidence type="ECO:0000313" key="1">
    <source>
        <dbReference type="EMBL" id="KAJ5116210.1"/>
    </source>
</evidence>
<protein>
    <submittedName>
        <fullName evidence="1">Uncharacterized protein</fullName>
    </submittedName>
</protein>
<dbReference type="OrthoDB" id="37659at2759"/>
<dbReference type="EMBL" id="JAPQKH010000001">
    <property type="protein sequence ID" value="KAJ5116210.1"/>
    <property type="molecule type" value="Genomic_DNA"/>
</dbReference>
<sequence length="170" mass="18699">MPTKLSIIVFVASPLDYARYRHTALFIEFDEEIHKENFITSDSAGTGTNASLAIDEESTHVKTSVMEVVGSPGFFTFSERLNWGIPTSTNIARVIPVATIDSSGLEMRDIISKTQIANGEVETDWNSQNWVGDVLDRLVSAGLLDVEKKERGVDDMIEAVLEAADENYVG</sequence>
<keyword evidence="2" id="KW-1185">Reference proteome</keyword>
<evidence type="ECO:0000313" key="2">
    <source>
        <dbReference type="Proteomes" id="UP001149165"/>
    </source>
</evidence>
<proteinExistence type="predicted"/>
<dbReference type="Proteomes" id="UP001149165">
    <property type="component" value="Unassembled WGS sequence"/>
</dbReference>
<comment type="caution">
    <text evidence="1">The sequence shown here is derived from an EMBL/GenBank/DDBJ whole genome shotgun (WGS) entry which is preliminary data.</text>
</comment>
<dbReference type="InterPro" id="IPR046670">
    <property type="entry name" value="DUF6540"/>
</dbReference>
<reference evidence="1" key="2">
    <citation type="journal article" date="2023" name="IMA Fungus">
        <title>Comparative genomic study of the Penicillium genus elucidates a diverse pangenome and 15 lateral gene transfer events.</title>
        <authorList>
            <person name="Petersen C."/>
            <person name="Sorensen T."/>
            <person name="Nielsen M.R."/>
            <person name="Sondergaard T.E."/>
            <person name="Sorensen J.L."/>
            <person name="Fitzpatrick D.A."/>
            <person name="Frisvad J.C."/>
            <person name="Nielsen K.L."/>
        </authorList>
    </citation>
    <scope>NUCLEOTIDE SEQUENCE</scope>
    <source>
        <strain evidence="1">IBT 30069</strain>
    </source>
</reference>
<dbReference type="AlphaFoldDB" id="A0A9W9KS87"/>